<gene>
    <name evidence="2" type="ORF">AQJ11_24845</name>
</gene>
<dbReference type="InterPro" id="IPR024983">
    <property type="entry name" value="CHAT_dom"/>
</dbReference>
<dbReference type="Proteomes" id="UP000053398">
    <property type="component" value="Unassembled WGS sequence"/>
</dbReference>
<protein>
    <recommendedName>
        <fullName evidence="1">CHAT domain-containing protein</fullName>
    </recommendedName>
</protein>
<organism evidence="2 3">
    <name type="scientific">Streptomyces corchorusii</name>
    <name type="common">Streptomyces chibaensis</name>
    <dbReference type="NCBI Taxonomy" id="1903"/>
    <lineage>
        <taxon>Bacteria</taxon>
        <taxon>Bacillati</taxon>
        <taxon>Actinomycetota</taxon>
        <taxon>Actinomycetes</taxon>
        <taxon>Kitasatosporales</taxon>
        <taxon>Streptomycetaceae</taxon>
        <taxon>Streptomyces</taxon>
    </lineage>
</organism>
<evidence type="ECO:0000313" key="3">
    <source>
        <dbReference type="Proteomes" id="UP000053398"/>
    </source>
</evidence>
<evidence type="ECO:0000313" key="2">
    <source>
        <dbReference type="EMBL" id="KUN22752.1"/>
    </source>
</evidence>
<feature type="domain" description="CHAT" evidence="1">
    <location>
        <begin position="1004"/>
        <end position="1306"/>
    </location>
</feature>
<dbReference type="EMBL" id="LMWP01000027">
    <property type="protein sequence ID" value="KUN22752.1"/>
    <property type="molecule type" value="Genomic_DNA"/>
</dbReference>
<accession>A0A124HLH4</accession>
<dbReference type="SUPFAM" id="SSF48452">
    <property type="entry name" value="TPR-like"/>
    <property type="match status" value="1"/>
</dbReference>
<reference evidence="2 3" key="1">
    <citation type="submission" date="2015-10" db="EMBL/GenBank/DDBJ databases">
        <title>Draft genome sequence of Streptomyces corchorusii DSM 40340, type strain for the species Streptomyces corchorusii.</title>
        <authorList>
            <person name="Ruckert C."/>
            <person name="Winkler A."/>
            <person name="Kalinowski J."/>
            <person name="Kampfer P."/>
            <person name="Glaeser S."/>
        </authorList>
    </citation>
    <scope>NUCLEOTIDE SEQUENCE [LARGE SCALE GENOMIC DNA]</scope>
    <source>
        <strain evidence="2 3">DSM 40340</strain>
    </source>
</reference>
<name>A0A124HLH4_STRCK</name>
<dbReference type="RefSeq" id="WP_059264432.1">
    <property type="nucleotide sequence ID" value="NZ_KQ948359.1"/>
</dbReference>
<proteinExistence type="predicted"/>
<dbReference type="Pfam" id="PF12770">
    <property type="entry name" value="CHAT"/>
    <property type="match status" value="1"/>
</dbReference>
<evidence type="ECO:0000259" key="1">
    <source>
        <dbReference type="Pfam" id="PF12770"/>
    </source>
</evidence>
<comment type="caution">
    <text evidence="2">The sequence shown here is derived from an EMBL/GenBank/DDBJ whole genome shotgun (WGS) entry which is preliminary data.</text>
</comment>
<sequence>MDHTRGLSSGERVLGLLMGLRKGTLDGRDLGLRAYERLRAWEKDSDDVQALQDATVMYAEALRSIPRKHPSRLGLIEQLAACHLCLWIAGGHPDNVRQSLELMAEALRLTPPEAVQDWAERRWYTMLIHVLRYGATKYAGDLRHADGFRGELAPFLTGPFRHPWEPDVRAAVCLADAQLAAVQGDAAACAGLVDRARQVLGGAVPPTGGRLVETWGVLIRRRTRSLAIAYEDTDDEQALAEALALASCGIDAFGAVPGTPAMLLRFRGCLRAARYQFHRRRDDALLARDDFDASLSLTEPFHTEARAETQWRLARLFVLMSDHRQLDAADAARVHTLTTQSLAALPPGSVEHAQCLVAAADIRREAAPDGSTELLHEAVGLYRQALPVLQDTTTGWEVHNRLSIALGALYKARGDLGHLDAAIEHADRALALCPARAAPLNAPLLHSTLGEFLRVRYERLARHEDYDRALDHTRHGLELSRYPGGAPQWALRVSNHALVVALGGGAENLQKSEDLLHEALGHANLEPWERTHLHLNLGATMREAAEATQDRKRLRTAILHLERAEASVAEGQALPLIRRNLALALHTQWRLEHRAASLDKAHDLIEAALADTPAGSPLRALLLSDLGALLVARAHRRLGPDEAIPSPGGSEAEERAREDVERAVDVLRAARAEPGAGLAELGLFATQHGEALSFLGRLTGDPGLLEASLRALREAVRSLDEQGPHWVLPALFLADALAGEERTSNEHRYEAAELYGKVARHPMAAPATRWRAAVARARILTQAADWAGALDAYSTGIATLPQMAWGGLDFDDRLNVLSNTSQTVSDAAAVALEAGAPERALELLEHGRGLLLSSALDMRTDLEAIRLRAPELAADLALSRDERASGGVRASDDVGIRRRQSQRRWDRLVDMVRQEPGLADFLEPLPYQELLGTSSHGPVVVLNSSPLRADALVLHDGRLTVVPLTRFRHNKAVLRADALTRSVHRPGNGDAEERLARRPYLTDVLDWLWTTVAEPVLRVLPPALARDTNSAPPRIWWCPTGVFNRLPVHAATRLPDPCEPDQGGTDSLADRFVASHTPTLRALKAARAEAARTASRTTSPVLLVGVGKTPPYTEHPPLDHVALEIDAVAGLLPAARTLRDEEAVRDVVVRHLRTGGWLHFAGHGEQDTASPDGVLYLWDHYPSGSLRMQDIARLHLEQAELAYLSACETHRTPTAHSDEPVSLAGALQLAGYRHVVASQWQLNSLRASQVARAFYTTLLLTPDGHPRLPGPEAAARSAHALHTAVGILRARRPDAVDMWAAYVHIGP</sequence>
<dbReference type="InterPro" id="IPR011990">
    <property type="entry name" value="TPR-like_helical_dom_sf"/>
</dbReference>
<keyword evidence="3" id="KW-1185">Reference proteome</keyword>
<dbReference type="Gene3D" id="1.25.40.10">
    <property type="entry name" value="Tetratricopeptide repeat domain"/>
    <property type="match status" value="1"/>
</dbReference>